<gene>
    <name evidence="1" type="ORF">PR048_021282</name>
</gene>
<sequence>MVPNLCQLYVRPLHTPHVTMWCAIGNFCIKGRTVTVTAAWYVQLLHTHLETQLTQLAISDSAGFIDCFEIIVPSLRVLLTWCPVLLPDLTPCCLFLWGHLKANVYCYRP</sequence>
<keyword evidence="2" id="KW-1185">Reference proteome</keyword>
<protein>
    <submittedName>
        <fullName evidence="1">Uncharacterized protein</fullName>
    </submittedName>
</protein>
<reference evidence="1 2" key="1">
    <citation type="submission" date="2023-02" db="EMBL/GenBank/DDBJ databases">
        <title>LHISI_Scaffold_Assembly.</title>
        <authorList>
            <person name="Stuart O.P."/>
            <person name="Cleave R."/>
            <person name="Magrath M.J.L."/>
            <person name="Mikheyev A.S."/>
        </authorList>
    </citation>
    <scope>NUCLEOTIDE SEQUENCE [LARGE SCALE GENOMIC DNA]</scope>
    <source>
        <strain evidence="1">Daus_M_001</strain>
        <tissue evidence="1">Leg muscle</tissue>
    </source>
</reference>
<name>A0ABQ9GXV0_9NEOP</name>
<comment type="caution">
    <text evidence="1">The sequence shown here is derived from an EMBL/GenBank/DDBJ whole genome shotgun (WGS) entry which is preliminary data.</text>
</comment>
<evidence type="ECO:0000313" key="2">
    <source>
        <dbReference type="Proteomes" id="UP001159363"/>
    </source>
</evidence>
<evidence type="ECO:0000313" key="1">
    <source>
        <dbReference type="EMBL" id="KAJ8876835.1"/>
    </source>
</evidence>
<dbReference type="Proteomes" id="UP001159363">
    <property type="component" value="Chromosome 7"/>
</dbReference>
<dbReference type="EMBL" id="JARBHB010000008">
    <property type="protein sequence ID" value="KAJ8876835.1"/>
    <property type="molecule type" value="Genomic_DNA"/>
</dbReference>
<accession>A0ABQ9GXV0</accession>
<organism evidence="1 2">
    <name type="scientific">Dryococelus australis</name>
    <dbReference type="NCBI Taxonomy" id="614101"/>
    <lineage>
        <taxon>Eukaryota</taxon>
        <taxon>Metazoa</taxon>
        <taxon>Ecdysozoa</taxon>
        <taxon>Arthropoda</taxon>
        <taxon>Hexapoda</taxon>
        <taxon>Insecta</taxon>
        <taxon>Pterygota</taxon>
        <taxon>Neoptera</taxon>
        <taxon>Polyneoptera</taxon>
        <taxon>Phasmatodea</taxon>
        <taxon>Verophasmatodea</taxon>
        <taxon>Anareolatae</taxon>
        <taxon>Phasmatidae</taxon>
        <taxon>Eurycanthinae</taxon>
        <taxon>Dryococelus</taxon>
    </lineage>
</organism>
<proteinExistence type="predicted"/>